<feature type="region of interest" description="Disordered" evidence="1">
    <location>
        <begin position="1"/>
        <end position="36"/>
    </location>
</feature>
<evidence type="ECO:0000256" key="1">
    <source>
        <dbReference type="SAM" id="MobiDB-lite"/>
    </source>
</evidence>
<keyword evidence="3" id="KW-1185">Reference proteome</keyword>
<dbReference type="Gramene" id="OMO79136">
    <property type="protein sequence ID" value="OMO79136"/>
    <property type="gene ID" value="CCACVL1_13890"/>
</dbReference>
<accession>A0A1R3I962</accession>
<comment type="caution">
    <text evidence="2">The sequence shown here is derived from an EMBL/GenBank/DDBJ whole genome shotgun (WGS) entry which is preliminary data.</text>
</comment>
<sequence>MDNPNNKKNHLKHAKAKSKAVDKVSNSSKSVSVTFEPSMVNGPPGFSFKSGSSSKPLTLYPKRLENLIGVSNGPLIISKDPLASNSAAEANSSKMVVVVQPNCEQESTMSKTSDPIALPPPNPPSKGNLEPAIVDSDMTLINDVDTPKMAANEVVDTSCSIMQD</sequence>
<gene>
    <name evidence="2" type="ORF">CCACVL1_13890</name>
</gene>
<feature type="compositionally biased region" description="Polar residues" evidence="1">
    <location>
        <begin position="103"/>
        <end position="113"/>
    </location>
</feature>
<protein>
    <submittedName>
        <fullName evidence="2">Uncharacterized protein</fullName>
    </submittedName>
</protein>
<dbReference type="OrthoDB" id="10555527at2759"/>
<dbReference type="EMBL" id="AWWV01010462">
    <property type="protein sequence ID" value="OMO79136.1"/>
    <property type="molecule type" value="Genomic_DNA"/>
</dbReference>
<reference evidence="2 3" key="1">
    <citation type="submission" date="2013-09" db="EMBL/GenBank/DDBJ databases">
        <title>Corchorus capsularis genome sequencing.</title>
        <authorList>
            <person name="Alam M."/>
            <person name="Haque M.S."/>
            <person name="Islam M.S."/>
            <person name="Emdad E.M."/>
            <person name="Islam M.M."/>
            <person name="Ahmed B."/>
            <person name="Halim A."/>
            <person name="Hossen Q.M.M."/>
            <person name="Hossain M.Z."/>
            <person name="Ahmed R."/>
            <person name="Khan M.M."/>
            <person name="Islam R."/>
            <person name="Rashid M.M."/>
            <person name="Khan S.A."/>
            <person name="Rahman M.S."/>
            <person name="Alam M."/>
        </authorList>
    </citation>
    <scope>NUCLEOTIDE SEQUENCE [LARGE SCALE GENOMIC DNA]</scope>
    <source>
        <strain evidence="3">cv. CVL-1</strain>
        <tissue evidence="2">Whole seedling</tissue>
    </source>
</reference>
<organism evidence="2 3">
    <name type="scientific">Corchorus capsularis</name>
    <name type="common">Jute</name>
    <dbReference type="NCBI Taxonomy" id="210143"/>
    <lineage>
        <taxon>Eukaryota</taxon>
        <taxon>Viridiplantae</taxon>
        <taxon>Streptophyta</taxon>
        <taxon>Embryophyta</taxon>
        <taxon>Tracheophyta</taxon>
        <taxon>Spermatophyta</taxon>
        <taxon>Magnoliopsida</taxon>
        <taxon>eudicotyledons</taxon>
        <taxon>Gunneridae</taxon>
        <taxon>Pentapetalae</taxon>
        <taxon>rosids</taxon>
        <taxon>malvids</taxon>
        <taxon>Malvales</taxon>
        <taxon>Malvaceae</taxon>
        <taxon>Grewioideae</taxon>
        <taxon>Apeibeae</taxon>
        <taxon>Corchorus</taxon>
    </lineage>
</organism>
<name>A0A1R3I962_COCAP</name>
<feature type="compositionally biased region" description="Basic residues" evidence="1">
    <location>
        <begin position="7"/>
        <end position="18"/>
    </location>
</feature>
<dbReference type="Proteomes" id="UP000188268">
    <property type="component" value="Unassembled WGS sequence"/>
</dbReference>
<feature type="region of interest" description="Disordered" evidence="1">
    <location>
        <begin position="103"/>
        <end position="130"/>
    </location>
</feature>
<proteinExistence type="predicted"/>
<evidence type="ECO:0000313" key="2">
    <source>
        <dbReference type="EMBL" id="OMO79136.1"/>
    </source>
</evidence>
<feature type="compositionally biased region" description="Low complexity" evidence="1">
    <location>
        <begin position="23"/>
        <end position="33"/>
    </location>
</feature>
<dbReference type="AlphaFoldDB" id="A0A1R3I962"/>
<evidence type="ECO:0000313" key="3">
    <source>
        <dbReference type="Proteomes" id="UP000188268"/>
    </source>
</evidence>